<accession>A0ABD0XNK8</accession>
<dbReference type="AlphaFoldDB" id="A0ABD0XNK8"/>
<evidence type="ECO:0008006" key="4">
    <source>
        <dbReference type="Google" id="ProtNLM"/>
    </source>
</evidence>
<dbReference type="EMBL" id="JAGEUA010000001">
    <property type="protein sequence ID" value="KAL1022244.1"/>
    <property type="molecule type" value="Genomic_DNA"/>
</dbReference>
<feature type="coiled-coil region" evidence="1">
    <location>
        <begin position="148"/>
        <end position="197"/>
    </location>
</feature>
<reference evidence="2 3" key="1">
    <citation type="submission" date="2024-06" db="EMBL/GenBank/DDBJ databases">
        <authorList>
            <person name="Pan Q."/>
            <person name="Wen M."/>
            <person name="Jouanno E."/>
            <person name="Zahm M."/>
            <person name="Klopp C."/>
            <person name="Cabau C."/>
            <person name="Louis A."/>
            <person name="Berthelot C."/>
            <person name="Parey E."/>
            <person name="Roest Crollius H."/>
            <person name="Montfort J."/>
            <person name="Robinson-Rechavi M."/>
            <person name="Bouchez O."/>
            <person name="Lampietro C."/>
            <person name="Lopez Roques C."/>
            <person name="Donnadieu C."/>
            <person name="Postlethwait J."/>
            <person name="Bobe J."/>
            <person name="Verreycken H."/>
            <person name="Guiguen Y."/>
        </authorList>
    </citation>
    <scope>NUCLEOTIDE SEQUENCE [LARGE SCALE GENOMIC DNA]</scope>
    <source>
        <strain evidence="2">Up_M1</strain>
        <tissue evidence="2">Testis</tissue>
    </source>
</reference>
<proteinExistence type="predicted"/>
<dbReference type="Proteomes" id="UP001557470">
    <property type="component" value="Unassembled WGS sequence"/>
</dbReference>
<evidence type="ECO:0000313" key="3">
    <source>
        <dbReference type="Proteomes" id="UP001557470"/>
    </source>
</evidence>
<gene>
    <name evidence="2" type="ORF">UPYG_G00024140</name>
</gene>
<comment type="caution">
    <text evidence="2">The sequence shown here is derived from an EMBL/GenBank/DDBJ whole genome shotgun (WGS) entry which is preliminary data.</text>
</comment>
<evidence type="ECO:0000256" key="1">
    <source>
        <dbReference type="SAM" id="Coils"/>
    </source>
</evidence>
<keyword evidence="1" id="KW-0175">Coiled coil</keyword>
<feature type="coiled-coil region" evidence="1">
    <location>
        <begin position="37"/>
        <end position="85"/>
    </location>
</feature>
<keyword evidence="3" id="KW-1185">Reference proteome</keyword>
<evidence type="ECO:0000313" key="2">
    <source>
        <dbReference type="EMBL" id="KAL1022244.1"/>
    </source>
</evidence>
<name>A0ABD0XNK8_UMBPY</name>
<sequence>MATPAVIDVERQEGHDVSLTQAIEDVAQQGYAQSLALQEKQQVLTSLEDILSDKEKQGEELEMKLKSVVRQILVLEGEMEQLQRHTQDLGSQSISLYNDNTELWLLIDEQEDNYHCTLAGYNTYRNKMEGHRAAILQAETQTRAHRVLVEKRALVRELMEKREKLRADLENPEGSTVKQAQKEIVDLRLQISALRKMVTEKRALILKEFESHTSIRKDIEIQNKRYDAIVKRLHCQLKNAKSNQRQLSDDVYHMEKKIQDLKRCLEET</sequence>
<organism evidence="2 3">
    <name type="scientific">Umbra pygmaea</name>
    <name type="common">Eastern mudminnow</name>
    <dbReference type="NCBI Taxonomy" id="75934"/>
    <lineage>
        <taxon>Eukaryota</taxon>
        <taxon>Metazoa</taxon>
        <taxon>Chordata</taxon>
        <taxon>Craniata</taxon>
        <taxon>Vertebrata</taxon>
        <taxon>Euteleostomi</taxon>
        <taxon>Actinopterygii</taxon>
        <taxon>Neopterygii</taxon>
        <taxon>Teleostei</taxon>
        <taxon>Protacanthopterygii</taxon>
        <taxon>Esociformes</taxon>
        <taxon>Umbridae</taxon>
        <taxon>Umbra</taxon>
    </lineage>
</organism>
<protein>
    <recommendedName>
        <fullName evidence="4">Coiled-coil domain-containing protein 122</fullName>
    </recommendedName>
</protein>